<dbReference type="SUPFAM" id="SSF55486">
    <property type="entry name" value="Metalloproteases ('zincins'), catalytic domain"/>
    <property type="match status" value="1"/>
</dbReference>
<dbReference type="Gene3D" id="2.60.120.260">
    <property type="entry name" value="Galactose-binding domain-like"/>
    <property type="match status" value="1"/>
</dbReference>
<dbReference type="Gene3D" id="3.40.390.10">
    <property type="entry name" value="Collagenase (Catalytic Domain)"/>
    <property type="match status" value="1"/>
</dbReference>
<dbReference type="PANTHER" id="PTHR33683:SF46">
    <property type="entry name" value="SUSHI DOMAIN-CONTAINING PROTEIN"/>
    <property type="match status" value="1"/>
</dbReference>
<feature type="region of interest" description="Disordered" evidence="1">
    <location>
        <begin position="741"/>
        <end position="798"/>
    </location>
</feature>
<dbReference type="Proteomes" id="UP001530400">
    <property type="component" value="Unassembled WGS sequence"/>
</dbReference>
<dbReference type="InterPro" id="IPR008979">
    <property type="entry name" value="Galactose-bd-like_sf"/>
</dbReference>
<comment type="caution">
    <text evidence="3">The sequence shown here is derived from an EMBL/GenBank/DDBJ whole genome shotgun (WGS) entry which is preliminary data.</text>
</comment>
<protein>
    <recommendedName>
        <fullName evidence="2">F5/8 type C domain-containing protein</fullName>
    </recommendedName>
</protein>
<reference evidence="3 4" key="1">
    <citation type="submission" date="2024-10" db="EMBL/GenBank/DDBJ databases">
        <title>Updated reference genomes for cyclostephanoid diatoms.</title>
        <authorList>
            <person name="Roberts W.R."/>
            <person name="Alverson A.J."/>
        </authorList>
    </citation>
    <scope>NUCLEOTIDE SEQUENCE [LARGE SCALE GENOMIC DNA]</scope>
    <source>
        <strain evidence="3 4">AJA010-31</strain>
    </source>
</reference>
<dbReference type="InterPro" id="IPR024079">
    <property type="entry name" value="MetalloPept_cat_dom_sf"/>
</dbReference>
<evidence type="ECO:0000313" key="3">
    <source>
        <dbReference type="EMBL" id="KAL3764867.1"/>
    </source>
</evidence>
<keyword evidence="4" id="KW-1185">Reference proteome</keyword>
<feature type="domain" description="F5/8 type C" evidence="2">
    <location>
        <begin position="838"/>
        <end position="890"/>
    </location>
</feature>
<dbReference type="Pfam" id="PF00754">
    <property type="entry name" value="F5_F8_type_C"/>
    <property type="match status" value="1"/>
</dbReference>
<evidence type="ECO:0000313" key="4">
    <source>
        <dbReference type="Proteomes" id="UP001530400"/>
    </source>
</evidence>
<evidence type="ECO:0000259" key="2">
    <source>
        <dbReference type="Pfam" id="PF00754"/>
    </source>
</evidence>
<dbReference type="Pfam" id="PF13582">
    <property type="entry name" value="Reprolysin_3"/>
    <property type="match status" value="1"/>
</dbReference>
<sequence>FGPREISETSKTSIAGLSHLFIITKRHNSNFTDASIIISKFTSTFAKMKSSIRSIALIALIFGSQVQAHDRRVLRSNENIAAHIRAQEESSRFTITAEVQGSANSFTSSTVSIDVVKAHPAITEDTSILLADGSIIRFGEQLNSLDTLLVSDTTTSSGRSGLSILAVDPVTHETQGIIEQKGAKSMTLHQGSDGGVATATEEEKMEMPAWECGVGKDENSLFHRALEEEEHAYHDHEHERDDHHHQHHQDENHHDHHHHDHEEFDPAISAIENLSRSLRGTKVNPLNKQRVLNSNVSYNHQVDLFIEIDTKFIEQTGGGTVDAAGITLNAYNYINALVTAANVIYESEIDTHLHVNTIKLSNLYDSAIGTKEALVIMKDKYGGSNWHTQGVDLQHALLGRELGGGIAYIGTLCNSDYGFGLTSGIIGDFKSLDQRVVWDLKAFMHEMGHSFSSGHTHDTSYYQPAIDTCGTTCPSTAGVKWATLMSYCHACSGDYGNIMYTFGGVYNGAGAKSEVTNWMNKPELIANQDSAHQNVDPKREAHAMYSHVSSRGSCLLPPMPDVTVTTAQYDSTFKVPSCTSASESCSSGTLLDGRANIGPAEQGKSPNTLKTCTDGTNGSYHSDESLDAIKVSSAVGGLLTEGRLAEIEVQVYAYDENADAADFYYTTNPSNPTWILIGTSRPSGRGAQSIKIRYTLPAGELQAVRVVFRYQGSASTSSSFNCPTSGYDDIDDLVFAVSSAATPNPTSKPVTNKPTSVPTSLAPTPLPSKKPTPFPTRAPTRKPSNKPTLPPTSMRPTLPLTCYNAKKIRLESTTGNHLQLFELKALSSNTNVALQGTATQSSNWSQRYTASNAIDGNENSFSHTMDSNAWLEVDLGSPKMLDKVEIVNRHCGDWSDAPGCLCRLSKAKLSLIDKDGKVIATRQFGDTCGVHTLSEFFASDAGC</sequence>
<organism evidence="3 4">
    <name type="scientific">Cyclotella atomus</name>
    <dbReference type="NCBI Taxonomy" id="382360"/>
    <lineage>
        <taxon>Eukaryota</taxon>
        <taxon>Sar</taxon>
        <taxon>Stramenopiles</taxon>
        <taxon>Ochrophyta</taxon>
        <taxon>Bacillariophyta</taxon>
        <taxon>Coscinodiscophyceae</taxon>
        <taxon>Thalassiosirophycidae</taxon>
        <taxon>Stephanodiscales</taxon>
        <taxon>Stephanodiscaceae</taxon>
        <taxon>Cyclotella</taxon>
    </lineage>
</organism>
<dbReference type="AlphaFoldDB" id="A0ABD3MMZ7"/>
<dbReference type="PANTHER" id="PTHR33683">
    <property type="entry name" value="1, PUTATIVE-RELATED"/>
    <property type="match status" value="1"/>
</dbReference>
<feature type="region of interest" description="Disordered" evidence="1">
    <location>
        <begin position="234"/>
        <end position="262"/>
    </location>
</feature>
<dbReference type="EMBL" id="JALLPJ020001411">
    <property type="protein sequence ID" value="KAL3764867.1"/>
    <property type="molecule type" value="Genomic_DNA"/>
</dbReference>
<dbReference type="SUPFAM" id="SSF49785">
    <property type="entry name" value="Galactose-binding domain-like"/>
    <property type="match status" value="1"/>
</dbReference>
<feature type="compositionally biased region" description="Polar residues" evidence="1">
    <location>
        <begin position="741"/>
        <end position="762"/>
    </location>
</feature>
<gene>
    <name evidence="3" type="ORF">ACHAWO_006715</name>
</gene>
<dbReference type="InterPro" id="IPR000421">
    <property type="entry name" value="FA58C"/>
</dbReference>
<evidence type="ECO:0000256" key="1">
    <source>
        <dbReference type="SAM" id="MobiDB-lite"/>
    </source>
</evidence>
<proteinExistence type="predicted"/>
<accession>A0ABD3MMZ7</accession>
<name>A0ABD3MMZ7_9STRA</name>
<feature type="non-terminal residue" evidence="3">
    <location>
        <position position="1"/>
    </location>
</feature>
<feature type="compositionally biased region" description="Pro residues" evidence="1">
    <location>
        <begin position="764"/>
        <end position="776"/>
    </location>
</feature>